<reference evidence="6 7" key="1">
    <citation type="submission" date="2018-10" db="EMBL/GenBank/DDBJ databases">
        <title>Genomic Encyclopedia of Archaeal and Bacterial Type Strains, Phase II (KMG-II): from individual species to whole genera.</title>
        <authorList>
            <person name="Goeker M."/>
        </authorList>
    </citation>
    <scope>NUCLEOTIDE SEQUENCE [LARGE SCALE GENOMIC DNA]</scope>
    <source>
        <strain evidence="6 7">RP-AC37</strain>
    </source>
</reference>
<dbReference type="EMBL" id="RBWV01000013">
    <property type="protein sequence ID" value="RKS72607.1"/>
    <property type="molecule type" value="Genomic_DNA"/>
</dbReference>
<protein>
    <recommendedName>
        <fullName evidence="8">Metalloprotease</fullName>
    </recommendedName>
</protein>
<dbReference type="InterPro" id="IPR007343">
    <property type="entry name" value="Uncharacterised_pept_Zn_put"/>
</dbReference>
<organism evidence="6 7">
    <name type="scientific">Motilibacter peucedani</name>
    <dbReference type="NCBI Taxonomy" id="598650"/>
    <lineage>
        <taxon>Bacteria</taxon>
        <taxon>Bacillati</taxon>
        <taxon>Actinomycetota</taxon>
        <taxon>Actinomycetes</taxon>
        <taxon>Motilibacterales</taxon>
        <taxon>Motilibacteraceae</taxon>
        <taxon>Motilibacter</taxon>
    </lineage>
</organism>
<evidence type="ECO:0000256" key="5">
    <source>
        <dbReference type="SAM" id="Phobius"/>
    </source>
</evidence>
<keyword evidence="7" id="KW-1185">Reference proteome</keyword>
<gene>
    <name evidence="6" type="ORF">CLV35_2854</name>
</gene>
<keyword evidence="4 5" id="KW-0472">Membrane</keyword>
<dbReference type="OrthoDB" id="9774900at2"/>
<dbReference type="RefSeq" id="WP_121194128.1">
    <property type="nucleotide sequence ID" value="NZ_RBWV01000013.1"/>
</dbReference>
<feature type="transmembrane region" description="Helical" evidence="5">
    <location>
        <begin position="20"/>
        <end position="44"/>
    </location>
</feature>
<comment type="subcellular location">
    <subcellularLocation>
        <location evidence="1">Membrane</location>
        <topology evidence="1">Single-pass membrane protein</topology>
    </subcellularLocation>
</comment>
<evidence type="ECO:0000256" key="1">
    <source>
        <dbReference type="ARBA" id="ARBA00004167"/>
    </source>
</evidence>
<dbReference type="GO" id="GO:0016020">
    <property type="term" value="C:membrane"/>
    <property type="evidence" value="ECO:0007669"/>
    <property type="project" value="UniProtKB-SubCell"/>
</dbReference>
<dbReference type="Proteomes" id="UP000281955">
    <property type="component" value="Unassembled WGS sequence"/>
</dbReference>
<evidence type="ECO:0000256" key="4">
    <source>
        <dbReference type="ARBA" id="ARBA00023136"/>
    </source>
</evidence>
<proteinExistence type="predicted"/>
<accession>A0A420XMW1</accession>
<dbReference type="AlphaFoldDB" id="A0A420XMW1"/>
<comment type="caution">
    <text evidence="6">The sequence shown here is derived from an EMBL/GenBank/DDBJ whole genome shotgun (WGS) entry which is preliminary data.</text>
</comment>
<evidence type="ECO:0008006" key="8">
    <source>
        <dbReference type="Google" id="ProtNLM"/>
    </source>
</evidence>
<dbReference type="PANTHER" id="PTHR30168:SF0">
    <property type="entry name" value="INNER MEMBRANE PROTEIN"/>
    <property type="match status" value="1"/>
</dbReference>
<dbReference type="Pfam" id="PF04228">
    <property type="entry name" value="Zn_peptidase"/>
    <property type="match status" value="1"/>
</dbReference>
<dbReference type="PANTHER" id="PTHR30168">
    <property type="entry name" value="PUTATIVE MEMBRANE PROTEIN YPFJ"/>
    <property type="match status" value="1"/>
</dbReference>
<keyword evidence="3 5" id="KW-1133">Transmembrane helix</keyword>
<dbReference type="InParanoid" id="A0A420XMW1"/>
<name>A0A420XMW1_9ACTN</name>
<keyword evidence="2 5" id="KW-0812">Transmembrane</keyword>
<evidence type="ECO:0000256" key="3">
    <source>
        <dbReference type="ARBA" id="ARBA00022989"/>
    </source>
</evidence>
<evidence type="ECO:0000313" key="6">
    <source>
        <dbReference type="EMBL" id="RKS72607.1"/>
    </source>
</evidence>
<sequence length="298" mass="31197">MGFDDQRVDVSGVDDRRGGGLGGGALAAGGGGLGVVGVVVYVLFQLLGGGSSGGFDVSGLQGVGGATGTGTGETAQQLSDRCNSDGAIEKYDDCYVIKSYNEINEVWTAELQRRGARYSDPRLSFFSSATTTGCGRATASVGPFYCPPDQEVFMDLDFLAQLQSQFGAQGRYAQSYIVAHEVGHHLQNLFGTEEKVRAAQQAQPRQTNALSVELELQADCYAGAYGKLADEHGNQTITPDQLDEALNAAAAVGDDAIQRKTSGSVDPDSFTHGTSAQRRAAFSTGYANGDIDDCAFSV</sequence>
<evidence type="ECO:0000256" key="2">
    <source>
        <dbReference type="ARBA" id="ARBA00022692"/>
    </source>
</evidence>
<evidence type="ECO:0000313" key="7">
    <source>
        <dbReference type="Proteomes" id="UP000281955"/>
    </source>
</evidence>